<accession>A0ABU7CD61</accession>
<evidence type="ECO:0000256" key="2">
    <source>
        <dbReference type="SAM" id="SignalP"/>
    </source>
</evidence>
<evidence type="ECO:0000313" key="4">
    <source>
        <dbReference type="Proteomes" id="UP001345963"/>
    </source>
</evidence>
<keyword evidence="4" id="KW-1185">Reference proteome</keyword>
<gene>
    <name evidence="3" type="ORF">ATANTOWER_029619</name>
</gene>
<sequence length="142" mass="15926">MCHLIICLSAGRFHLSVSLANLETDAVSKLSFPFLVEQIMRQQDLRCPFLVISGGRECYHNPSFLPPHPSPFTLSLSLFSHLCRPTVAQALYVFVAPLSSVSLPVYFSFFTLKKFFTFPFSLLLGTPSPPPWSHCGFGTRRD</sequence>
<proteinExistence type="predicted"/>
<reference evidence="3 4" key="1">
    <citation type="submission" date="2021-07" db="EMBL/GenBank/DDBJ databases">
        <authorList>
            <person name="Palmer J.M."/>
        </authorList>
    </citation>
    <scope>NUCLEOTIDE SEQUENCE [LARGE SCALE GENOMIC DNA]</scope>
    <source>
        <strain evidence="3 4">AT_MEX2019</strain>
        <tissue evidence="3">Muscle</tissue>
    </source>
</reference>
<feature type="chain" id="PRO_5046119578" evidence="2">
    <location>
        <begin position="19"/>
        <end position="142"/>
    </location>
</feature>
<name>A0ABU7CD61_9TELE</name>
<keyword evidence="1" id="KW-1133">Transmembrane helix</keyword>
<comment type="caution">
    <text evidence="3">The sequence shown here is derived from an EMBL/GenBank/DDBJ whole genome shotgun (WGS) entry which is preliminary data.</text>
</comment>
<keyword evidence="2" id="KW-0732">Signal</keyword>
<organism evidence="3 4">
    <name type="scientific">Ataeniobius toweri</name>
    <dbReference type="NCBI Taxonomy" id="208326"/>
    <lineage>
        <taxon>Eukaryota</taxon>
        <taxon>Metazoa</taxon>
        <taxon>Chordata</taxon>
        <taxon>Craniata</taxon>
        <taxon>Vertebrata</taxon>
        <taxon>Euteleostomi</taxon>
        <taxon>Actinopterygii</taxon>
        <taxon>Neopterygii</taxon>
        <taxon>Teleostei</taxon>
        <taxon>Neoteleostei</taxon>
        <taxon>Acanthomorphata</taxon>
        <taxon>Ovalentaria</taxon>
        <taxon>Atherinomorphae</taxon>
        <taxon>Cyprinodontiformes</taxon>
        <taxon>Goodeidae</taxon>
        <taxon>Ataeniobius</taxon>
    </lineage>
</organism>
<keyword evidence="1" id="KW-0812">Transmembrane</keyword>
<dbReference type="Proteomes" id="UP001345963">
    <property type="component" value="Unassembled WGS sequence"/>
</dbReference>
<keyword evidence="1" id="KW-0472">Membrane</keyword>
<dbReference type="EMBL" id="JAHUTI010086389">
    <property type="protein sequence ID" value="MED6259739.1"/>
    <property type="molecule type" value="Genomic_DNA"/>
</dbReference>
<evidence type="ECO:0000313" key="3">
    <source>
        <dbReference type="EMBL" id="MED6259739.1"/>
    </source>
</evidence>
<protein>
    <submittedName>
        <fullName evidence="3">Uncharacterized protein</fullName>
    </submittedName>
</protein>
<feature type="signal peptide" evidence="2">
    <location>
        <begin position="1"/>
        <end position="18"/>
    </location>
</feature>
<feature type="transmembrane region" description="Helical" evidence="1">
    <location>
        <begin position="90"/>
        <end position="112"/>
    </location>
</feature>
<evidence type="ECO:0000256" key="1">
    <source>
        <dbReference type="SAM" id="Phobius"/>
    </source>
</evidence>